<sequence length="209" mass="22594">MLEPAVFLDKDGTLLDDVPYNVDPTLMHFAPGAPEALSLLGAQGFALFVVSNQSGVALGRFRFEALADMESHLRAMFAACGAGLRAALWCPHHPKGVVPRYAVTCHCRKPAPGLIMRAAREHPLDMRRSWFVGDILDDVEAGSRAGCRTILIDNGNETEWRDGPLRRPTLRVPDVYRAALAIVEATAGAAPRDAAPATSVRAGLAEDRR</sequence>
<evidence type="ECO:0000256" key="4">
    <source>
        <dbReference type="ARBA" id="ARBA00022723"/>
    </source>
</evidence>
<dbReference type="InterPro" id="IPR036412">
    <property type="entry name" value="HAD-like_sf"/>
</dbReference>
<dbReference type="GO" id="GO:0005737">
    <property type="term" value="C:cytoplasm"/>
    <property type="evidence" value="ECO:0007669"/>
    <property type="project" value="UniProtKB-SubCell"/>
</dbReference>
<comment type="similarity">
    <text evidence="2">Belongs to the GmhB family.</text>
</comment>
<dbReference type="InterPro" id="IPR004446">
    <property type="entry name" value="Heptose_bisP_phosphatase"/>
</dbReference>
<evidence type="ECO:0000256" key="6">
    <source>
        <dbReference type="ARBA" id="ARBA00023277"/>
    </source>
</evidence>
<protein>
    <recommendedName>
        <fullName evidence="7">D,D-heptose 1,7-bisphosphate phosphatase</fullName>
    </recommendedName>
</protein>
<dbReference type="InterPro" id="IPR023214">
    <property type="entry name" value="HAD_sf"/>
</dbReference>
<keyword evidence="6" id="KW-0119">Carbohydrate metabolism</keyword>
<comment type="subcellular location">
    <subcellularLocation>
        <location evidence="1">Cytoplasm</location>
    </subcellularLocation>
</comment>
<keyword evidence="4" id="KW-0479">Metal-binding</keyword>
<organism evidence="8 9">
    <name type="scientific">Trinickia symbiotica</name>
    <dbReference type="NCBI Taxonomy" id="863227"/>
    <lineage>
        <taxon>Bacteria</taxon>
        <taxon>Pseudomonadati</taxon>
        <taxon>Pseudomonadota</taxon>
        <taxon>Betaproteobacteria</taxon>
        <taxon>Burkholderiales</taxon>
        <taxon>Burkholderiaceae</taxon>
        <taxon>Trinickia</taxon>
    </lineage>
</organism>
<reference evidence="8 9" key="1">
    <citation type="submission" date="2018-01" db="EMBL/GenBank/DDBJ databases">
        <title>Whole genome analyses suggest that Burkholderia sensu lato contains two further novel genera in the rhizoxinica-symbiotica group Mycetohabitans gen. nov., and Trinickia gen. nov.: implications for the evolution of diazotrophy and nodulation in the Burkholderiaceae.</title>
        <authorList>
            <person name="Estrada-de los Santos P."/>
            <person name="Palmer M."/>
            <person name="Chavez-Ramirez B."/>
            <person name="Beukes C."/>
            <person name="Steenkamp E.T."/>
            <person name="Hirsch A.M."/>
            <person name="Manyaka P."/>
            <person name="Maluk M."/>
            <person name="Lafos M."/>
            <person name="Crook M."/>
            <person name="Gross E."/>
            <person name="Simon M.F."/>
            <person name="Bueno dos Reis Junior F."/>
            <person name="Poole P.S."/>
            <person name="Venter S.N."/>
            <person name="James E.K."/>
        </authorList>
    </citation>
    <scope>NUCLEOTIDE SEQUENCE [LARGE SCALE GENOMIC DNA]</scope>
    <source>
        <strain evidence="8 9">JPY 581</strain>
    </source>
</reference>
<evidence type="ECO:0000256" key="7">
    <source>
        <dbReference type="ARBA" id="ARBA00031828"/>
    </source>
</evidence>
<evidence type="ECO:0000256" key="2">
    <source>
        <dbReference type="ARBA" id="ARBA00005628"/>
    </source>
</evidence>
<dbReference type="InterPro" id="IPR006543">
    <property type="entry name" value="Histidinol-phos"/>
</dbReference>
<keyword evidence="9" id="KW-1185">Reference proteome</keyword>
<accession>A0A2N7X259</accession>
<evidence type="ECO:0000256" key="1">
    <source>
        <dbReference type="ARBA" id="ARBA00004496"/>
    </source>
</evidence>
<keyword evidence="5 8" id="KW-0378">Hydrolase</keyword>
<keyword evidence="3" id="KW-0963">Cytoplasm</keyword>
<dbReference type="OrthoDB" id="9781367at2"/>
<evidence type="ECO:0000256" key="5">
    <source>
        <dbReference type="ARBA" id="ARBA00022801"/>
    </source>
</evidence>
<evidence type="ECO:0000256" key="3">
    <source>
        <dbReference type="ARBA" id="ARBA00022490"/>
    </source>
</evidence>
<proteinExistence type="inferred from homology"/>
<dbReference type="Gene3D" id="3.40.50.1000">
    <property type="entry name" value="HAD superfamily/HAD-like"/>
    <property type="match status" value="1"/>
</dbReference>
<dbReference type="AlphaFoldDB" id="A0A2N7X259"/>
<dbReference type="Pfam" id="PF13242">
    <property type="entry name" value="Hydrolase_like"/>
    <property type="match status" value="1"/>
</dbReference>
<dbReference type="SUPFAM" id="SSF56784">
    <property type="entry name" value="HAD-like"/>
    <property type="match status" value="1"/>
</dbReference>
<dbReference type="NCBIfam" id="TIGR01656">
    <property type="entry name" value="Histidinol-ppas"/>
    <property type="match status" value="1"/>
</dbReference>
<dbReference type="GO" id="GO:0046872">
    <property type="term" value="F:metal ion binding"/>
    <property type="evidence" value="ECO:0007669"/>
    <property type="project" value="UniProtKB-KW"/>
</dbReference>
<dbReference type="InterPro" id="IPR006549">
    <property type="entry name" value="HAD-SF_hydro_IIIA"/>
</dbReference>
<dbReference type="GO" id="GO:0005975">
    <property type="term" value="P:carbohydrate metabolic process"/>
    <property type="evidence" value="ECO:0007669"/>
    <property type="project" value="InterPro"/>
</dbReference>
<dbReference type="Proteomes" id="UP000235777">
    <property type="component" value="Unassembled WGS sequence"/>
</dbReference>
<gene>
    <name evidence="8" type="ORF">C0Z20_15970</name>
</gene>
<dbReference type="PANTHER" id="PTHR42891">
    <property type="entry name" value="D-GLYCERO-BETA-D-MANNO-HEPTOSE-1,7-BISPHOSPHATE 7-PHOSPHATASE"/>
    <property type="match status" value="1"/>
</dbReference>
<dbReference type="EMBL" id="PNYC01000009">
    <property type="protein sequence ID" value="PMS35826.1"/>
    <property type="molecule type" value="Genomic_DNA"/>
</dbReference>
<comment type="caution">
    <text evidence="8">The sequence shown here is derived from an EMBL/GenBank/DDBJ whole genome shotgun (WGS) entry which is preliminary data.</text>
</comment>
<dbReference type="RefSeq" id="WP_018443961.1">
    <property type="nucleotide sequence ID" value="NZ_KB890218.1"/>
</dbReference>
<dbReference type="NCBIfam" id="TIGR01662">
    <property type="entry name" value="HAD-SF-IIIA"/>
    <property type="match status" value="1"/>
</dbReference>
<name>A0A2N7X259_9BURK</name>
<evidence type="ECO:0000313" key="9">
    <source>
        <dbReference type="Proteomes" id="UP000235777"/>
    </source>
</evidence>
<evidence type="ECO:0000313" key="8">
    <source>
        <dbReference type="EMBL" id="PMS35826.1"/>
    </source>
</evidence>
<dbReference type="PANTHER" id="PTHR42891:SF1">
    <property type="entry name" value="D-GLYCERO-BETA-D-MANNO-HEPTOSE-1,7-BISPHOSPHATE 7-PHOSPHATASE"/>
    <property type="match status" value="1"/>
</dbReference>
<dbReference type="GO" id="GO:0016791">
    <property type="term" value="F:phosphatase activity"/>
    <property type="evidence" value="ECO:0007669"/>
    <property type="project" value="InterPro"/>
</dbReference>
<dbReference type="STRING" id="863227.GCA_000373005_05349"/>